<feature type="compositionally biased region" description="Basic and acidic residues" evidence="1">
    <location>
        <begin position="588"/>
        <end position="661"/>
    </location>
</feature>
<feature type="region of interest" description="Disordered" evidence="1">
    <location>
        <begin position="570"/>
        <end position="661"/>
    </location>
</feature>
<comment type="caution">
    <text evidence="2">The sequence shown here is derived from an EMBL/GenBank/DDBJ whole genome shotgun (WGS) entry which is preliminary data.</text>
</comment>
<reference evidence="2 3" key="1">
    <citation type="submission" date="2016-05" db="EMBL/GenBank/DDBJ databases">
        <title>Genome sequencing of Trichophyton rubrum CMCC(F)T1i isolated from hair.</title>
        <authorList>
            <person name="Zhan P."/>
            <person name="Tao Y."/>
            <person name="Liu W."/>
        </authorList>
    </citation>
    <scope>NUCLEOTIDE SEQUENCE [LARGE SCALE GENOMIC DNA]</scope>
    <source>
        <strain evidence="3">CMCC(F)T1i</strain>
    </source>
</reference>
<dbReference type="VEuPathDB" id="FungiDB:TERG_03698"/>
<accession>A0A178ER34</accession>
<protein>
    <submittedName>
        <fullName evidence="2">Uncharacterized protein</fullName>
    </submittedName>
</protein>
<gene>
    <name evidence="2" type="ORF">A7C99_7039</name>
</gene>
<proteinExistence type="predicted"/>
<name>A0A178ER34_TRIRU</name>
<evidence type="ECO:0000313" key="2">
    <source>
        <dbReference type="EMBL" id="OAL62454.1"/>
    </source>
</evidence>
<dbReference type="Proteomes" id="UP000243015">
    <property type="component" value="Unassembled WGS sequence"/>
</dbReference>
<sequence>MVRNLLIASVAGEKIASATLVHITVYDGIPLPDPALLQMQWMLQCVIALAGGAEALEESNDGDDDDYYDYPELYKEYRVPFEQLHLPPTSPSLLYLRTNSHWCMMLLPRRCTTLRLATRKPKVSLAREAPLSIVTPPAPNDISDCAASDVSPVADALRAYFDKVYTDNNILLGLLDSCDDNVDHPSQYTDSLGFKFNADDWKVFTTLVDAGPNFELRVAGGVYRFDSNATGFWELMVHSATGKIYVDGNLVTSQNVDNEGWVTFTTGSSDNFRVQFQCEFPTQDPQVTPGFSGETWKSESAGGKTPVTAKRYYPWGNCLEKECTSQMISNPRTDVSEETAVAAFNARENAAAESLAMALDLIGIKKKPTILSAAAIPADSVDKGDLFLGTFHLLFTVAAAGVGVLYYQLIGGAVGTAAGGFSITFITAMRNYGVEGCSRGLKADVKLTKVDFDKMLDERIREIVSEMSPEQTRDPDLSKIVKEKLEAKYRLYLHEVLDDGIYKRYKYFRKLWTREFKEAYATAVKEKCEEQVPSIEVESLLQRYIDKKMADQVLPEDILKLGEEIKSEERDRDKKLSEITDPPGTPGWREKAKAIQDEFQKKSKDIQDDIDKKAKDKTEREERSTESKLKEAREKVTEEMDRRRKDYDTGRIHKELEGLIP</sequence>
<evidence type="ECO:0000313" key="3">
    <source>
        <dbReference type="Proteomes" id="UP000243015"/>
    </source>
</evidence>
<dbReference type="EMBL" id="LHPM01000019">
    <property type="protein sequence ID" value="OAL62454.1"/>
    <property type="molecule type" value="Genomic_DNA"/>
</dbReference>
<organism evidence="2 3">
    <name type="scientific">Trichophyton rubrum</name>
    <name type="common">Athlete's foot fungus</name>
    <name type="synonym">Epidermophyton rubrum</name>
    <dbReference type="NCBI Taxonomy" id="5551"/>
    <lineage>
        <taxon>Eukaryota</taxon>
        <taxon>Fungi</taxon>
        <taxon>Dikarya</taxon>
        <taxon>Ascomycota</taxon>
        <taxon>Pezizomycotina</taxon>
        <taxon>Eurotiomycetes</taxon>
        <taxon>Eurotiomycetidae</taxon>
        <taxon>Onygenales</taxon>
        <taxon>Arthrodermataceae</taxon>
        <taxon>Trichophyton</taxon>
    </lineage>
</organism>
<evidence type="ECO:0000256" key="1">
    <source>
        <dbReference type="SAM" id="MobiDB-lite"/>
    </source>
</evidence>
<dbReference type="AlphaFoldDB" id="A0A178ER34"/>